<dbReference type="InterPro" id="IPR011051">
    <property type="entry name" value="RmlC_Cupin_sf"/>
</dbReference>
<evidence type="ECO:0000313" key="2">
    <source>
        <dbReference type="EMBL" id="MBF6058337.1"/>
    </source>
</evidence>
<protein>
    <submittedName>
        <fullName evidence="2">Cupin domain-containing protein</fullName>
    </submittedName>
</protein>
<dbReference type="SUPFAM" id="SSF51182">
    <property type="entry name" value="RmlC-like cupins"/>
    <property type="match status" value="1"/>
</dbReference>
<keyword evidence="3" id="KW-1185">Reference proteome</keyword>
<comment type="caution">
    <text evidence="2">The sequence shown here is derived from an EMBL/GenBank/DDBJ whole genome shotgun (WGS) entry which is preliminary data.</text>
</comment>
<accession>A0ABS0C200</accession>
<name>A0ABS0C200_9GAMM</name>
<dbReference type="InterPro" id="IPR013096">
    <property type="entry name" value="Cupin_2"/>
</dbReference>
<evidence type="ECO:0000259" key="1">
    <source>
        <dbReference type="Pfam" id="PF07883"/>
    </source>
</evidence>
<dbReference type="RefSeq" id="WP_185978483.1">
    <property type="nucleotide sequence ID" value="NZ_JACBGI020000016.1"/>
</dbReference>
<dbReference type="Proteomes" id="UP001193680">
    <property type="component" value="Unassembled WGS sequence"/>
</dbReference>
<sequence>MSRNNLFKALGNAPEFGPHTENFFEKGRVSVDFYKPGEVDEMKKNKHDTLFFVTSGDGYVFNNGKQHPVEKGEVVFVKAGKDHKFFNFSLDFTTWIVHLK</sequence>
<proteinExistence type="predicted"/>
<reference evidence="2 3" key="1">
    <citation type="submission" date="2020-11" db="EMBL/GenBank/DDBJ databases">
        <title>Sulfur oxidizing isolate from Hospital Hole Sinkhole.</title>
        <authorList>
            <person name="Scott K.M."/>
        </authorList>
    </citation>
    <scope>NUCLEOTIDE SEQUENCE [LARGE SCALE GENOMIC DNA]</scope>
    <source>
        <strain evidence="2 3">HH1</strain>
    </source>
</reference>
<feature type="domain" description="Cupin type-2" evidence="1">
    <location>
        <begin position="34"/>
        <end position="87"/>
    </location>
</feature>
<dbReference type="Gene3D" id="2.60.120.10">
    <property type="entry name" value="Jelly Rolls"/>
    <property type="match status" value="1"/>
</dbReference>
<dbReference type="InterPro" id="IPR014710">
    <property type="entry name" value="RmlC-like_jellyroll"/>
</dbReference>
<organism evidence="2 3">
    <name type="scientific">Thiomicrorhabdus heinhorstiae</name>
    <dbReference type="NCBI Taxonomy" id="2748010"/>
    <lineage>
        <taxon>Bacteria</taxon>
        <taxon>Pseudomonadati</taxon>
        <taxon>Pseudomonadota</taxon>
        <taxon>Gammaproteobacteria</taxon>
        <taxon>Thiotrichales</taxon>
        <taxon>Piscirickettsiaceae</taxon>
        <taxon>Thiomicrorhabdus</taxon>
    </lineage>
</organism>
<dbReference type="EMBL" id="JACBGI020000016">
    <property type="protein sequence ID" value="MBF6058337.1"/>
    <property type="molecule type" value="Genomic_DNA"/>
</dbReference>
<gene>
    <name evidence="2" type="ORF">H8792_008285</name>
</gene>
<dbReference type="Pfam" id="PF07883">
    <property type="entry name" value="Cupin_2"/>
    <property type="match status" value="1"/>
</dbReference>
<evidence type="ECO:0000313" key="3">
    <source>
        <dbReference type="Proteomes" id="UP001193680"/>
    </source>
</evidence>